<protein>
    <submittedName>
        <fullName evidence="1">Uncharacterized protein</fullName>
    </submittedName>
</protein>
<keyword evidence="2" id="KW-1185">Reference proteome</keyword>
<reference evidence="1 2" key="1">
    <citation type="journal article" date="2022" name="Genome Biol. Evol.">
        <title>The Spruce Budworm Genome: Reconstructing the Evolutionary History of Antifreeze Proteins.</title>
        <authorList>
            <person name="Beliveau C."/>
            <person name="Gagne P."/>
            <person name="Picq S."/>
            <person name="Vernygora O."/>
            <person name="Keeling C.I."/>
            <person name="Pinkney K."/>
            <person name="Doucet D."/>
            <person name="Wen F."/>
            <person name="Johnston J.S."/>
            <person name="Maaroufi H."/>
            <person name="Boyle B."/>
            <person name="Laroche J."/>
            <person name="Dewar K."/>
            <person name="Juretic N."/>
            <person name="Blackburn G."/>
            <person name="Nisole A."/>
            <person name="Brunet B."/>
            <person name="Brandao M."/>
            <person name="Lumley L."/>
            <person name="Duan J."/>
            <person name="Quan G."/>
            <person name="Lucarotti C.J."/>
            <person name="Roe A.D."/>
            <person name="Sperling F.A.H."/>
            <person name="Levesque R.C."/>
            <person name="Cusson M."/>
        </authorList>
    </citation>
    <scope>NUCLEOTIDE SEQUENCE [LARGE SCALE GENOMIC DNA]</scope>
    <source>
        <strain evidence="1">Glfc:IPQL:Cfum</strain>
    </source>
</reference>
<name>A0ACC0JP72_CHOFU</name>
<organism evidence="1 2">
    <name type="scientific">Choristoneura fumiferana</name>
    <name type="common">Spruce budworm moth</name>
    <name type="synonym">Archips fumiferana</name>
    <dbReference type="NCBI Taxonomy" id="7141"/>
    <lineage>
        <taxon>Eukaryota</taxon>
        <taxon>Metazoa</taxon>
        <taxon>Ecdysozoa</taxon>
        <taxon>Arthropoda</taxon>
        <taxon>Hexapoda</taxon>
        <taxon>Insecta</taxon>
        <taxon>Pterygota</taxon>
        <taxon>Neoptera</taxon>
        <taxon>Endopterygota</taxon>
        <taxon>Lepidoptera</taxon>
        <taxon>Glossata</taxon>
        <taxon>Ditrysia</taxon>
        <taxon>Tortricoidea</taxon>
        <taxon>Tortricidae</taxon>
        <taxon>Tortricinae</taxon>
        <taxon>Choristoneura</taxon>
    </lineage>
</organism>
<evidence type="ECO:0000313" key="2">
    <source>
        <dbReference type="Proteomes" id="UP001064048"/>
    </source>
</evidence>
<proteinExistence type="predicted"/>
<evidence type="ECO:0000313" key="1">
    <source>
        <dbReference type="EMBL" id="KAI8425945.1"/>
    </source>
</evidence>
<gene>
    <name evidence="1" type="ORF">MSG28_004939</name>
</gene>
<dbReference type="Proteomes" id="UP001064048">
    <property type="component" value="Chromosome 8"/>
</dbReference>
<accession>A0ACC0JP72</accession>
<dbReference type="EMBL" id="CM046108">
    <property type="protein sequence ID" value="KAI8425945.1"/>
    <property type="molecule type" value="Genomic_DNA"/>
</dbReference>
<sequence>MSSAVKPWWPSGFTWDCQAEDLVALFTVKSAAETERKVNTRKHNFKDFIEKYSPATVWDQIDLEKSKGANYTLEEETEKFNNAIDPTDELLNLKVENGDAKILMQRNGRRWMPPQRLNESTRYSKRENEQEGHLMESNHRCPWTSITQAELRMRCSTGGWGVRRDQQQQDVARAAGAARRADIPT</sequence>
<comment type="caution">
    <text evidence="1">The sequence shown here is derived from an EMBL/GenBank/DDBJ whole genome shotgun (WGS) entry which is preliminary data.</text>
</comment>